<keyword evidence="3 8" id="KW-0732">Signal</keyword>
<dbReference type="PANTHER" id="PTHR47053">
    <property type="entry name" value="MUREIN DD-ENDOPEPTIDASE MEPH-RELATED"/>
    <property type="match status" value="1"/>
</dbReference>
<sequence>MNRKFLSLTAAAFIAGSAFVPLSKASAETAAKSIQNEESAVQESISGKQNEIAKIAENEKQLQSDMDKISAKIRQTNQKISEKTQEVSNAQDEVASLNAKMKETQKRIEERNNVLARRARDIQQNGGLDSYLNVLLESGSLSDFVSRAAALTTFVQADRAILKAQEKDSQTLNAAKAEVEKKLQKVQSDLSELQELKEENKYRFADQKSLKAALKEQKQAAAAELARLKDKEASLNAEEKAALAELESKQAAAAPSDAAKPSAPQDRAQEDSASSGTGAGRGPDGSNGKTAAHTQKEKTKPGSRAKHVARVSSFSDSGRSSNNASGTVEKAISAGSALIGHTSYKMGGGRTKSDIANGIFDCSSFVHWAYAQAGVDLGGSGANTDTLAGLGQAVSASQMKRGDLVFFDTYKYNGHVGIYLGGGKFLDCNSSDGVSIDNMSSGYWKKCFNGVVRRVVK</sequence>
<feature type="region of interest" description="Disordered" evidence="7">
    <location>
        <begin position="246"/>
        <end position="327"/>
    </location>
</feature>
<evidence type="ECO:0000313" key="11">
    <source>
        <dbReference type="Proteomes" id="UP000075288"/>
    </source>
</evidence>
<evidence type="ECO:0000256" key="6">
    <source>
        <dbReference type="SAM" id="Coils"/>
    </source>
</evidence>
<dbReference type="PATRIC" id="fig|1398.26.peg.2252"/>
<feature type="coiled-coil region" evidence="6">
    <location>
        <begin position="45"/>
        <end position="125"/>
    </location>
</feature>
<accession>A0A150K498</accession>
<dbReference type="Pfam" id="PF24568">
    <property type="entry name" value="CC_PcsB"/>
    <property type="match status" value="1"/>
</dbReference>
<dbReference type="InterPro" id="IPR038765">
    <property type="entry name" value="Papain-like_cys_pep_sf"/>
</dbReference>
<dbReference type="InterPro" id="IPR051202">
    <property type="entry name" value="Peptidase_C40"/>
</dbReference>
<dbReference type="Gene3D" id="6.10.250.3150">
    <property type="match status" value="1"/>
</dbReference>
<dbReference type="InterPro" id="IPR057309">
    <property type="entry name" value="PcsB_CC"/>
</dbReference>
<evidence type="ECO:0000313" key="10">
    <source>
        <dbReference type="EMBL" id="KYC64161.1"/>
    </source>
</evidence>
<keyword evidence="6" id="KW-0175">Coiled coil</keyword>
<feature type="domain" description="NlpC/P60" evidence="9">
    <location>
        <begin position="325"/>
        <end position="455"/>
    </location>
</feature>
<dbReference type="PROSITE" id="PS51935">
    <property type="entry name" value="NLPC_P60"/>
    <property type="match status" value="1"/>
</dbReference>
<dbReference type="RefSeq" id="WP_061566443.1">
    <property type="nucleotide sequence ID" value="NZ_LQYG01000032.1"/>
</dbReference>
<evidence type="ECO:0000256" key="7">
    <source>
        <dbReference type="SAM" id="MobiDB-lite"/>
    </source>
</evidence>
<evidence type="ECO:0000256" key="5">
    <source>
        <dbReference type="ARBA" id="ARBA00022807"/>
    </source>
</evidence>
<dbReference type="Pfam" id="PF00877">
    <property type="entry name" value="NLPC_P60"/>
    <property type="match status" value="1"/>
</dbReference>
<evidence type="ECO:0000256" key="2">
    <source>
        <dbReference type="ARBA" id="ARBA00022670"/>
    </source>
</evidence>
<dbReference type="InterPro" id="IPR000064">
    <property type="entry name" value="NLP_P60_dom"/>
</dbReference>
<gene>
    <name evidence="10" type="ORF">B4098_2769</name>
</gene>
<feature type="compositionally biased region" description="Low complexity" evidence="7">
    <location>
        <begin position="310"/>
        <end position="326"/>
    </location>
</feature>
<feature type="compositionally biased region" description="Low complexity" evidence="7">
    <location>
        <begin position="249"/>
        <end position="266"/>
    </location>
</feature>
<evidence type="ECO:0000256" key="4">
    <source>
        <dbReference type="ARBA" id="ARBA00022801"/>
    </source>
</evidence>
<evidence type="ECO:0000256" key="3">
    <source>
        <dbReference type="ARBA" id="ARBA00022729"/>
    </source>
</evidence>
<keyword evidence="5" id="KW-0788">Thiol protease</keyword>
<organism evidence="10 11">
    <name type="scientific">Heyndrickxia coagulans</name>
    <name type="common">Weizmannia coagulans</name>
    <dbReference type="NCBI Taxonomy" id="1398"/>
    <lineage>
        <taxon>Bacteria</taxon>
        <taxon>Bacillati</taxon>
        <taxon>Bacillota</taxon>
        <taxon>Bacilli</taxon>
        <taxon>Bacillales</taxon>
        <taxon>Bacillaceae</taxon>
        <taxon>Heyndrickxia</taxon>
    </lineage>
</organism>
<dbReference type="GO" id="GO:0006508">
    <property type="term" value="P:proteolysis"/>
    <property type="evidence" value="ECO:0007669"/>
    <property type="project" value="UniProtKB-KW"/>
</dbReference>
<keyword evidence="4" id="KW-0378">Hydrolase</keyword>
<protein>
    <recommendedName>
        <fullName evidence="9">NlpC/P60 domain-containing protein</fullName>
    </recommendedName>
</protein>
<evidence type="ECO:0000256" key="8">
    <source>
        <dbReference type="SAM" id="SignalP"/>
    </source>
</evidence>
<keyword evidence="2" id="KW-0645">Protease</keyword>
<dbReference type="AlphaFoldDB" id="A0A150K498"/>
<dbReference type="PANTHER" id="PTHR47053:SF1">
    <property type="entry name" value="MUREIN DD-ENDOPEPTIDASE MEPH-RELATED"/>
    <property type="match status" value="1"/>
</dbReference>
<proteinExistence type="inferred from homology"/>
<feature type="signal peptide" evidence="8">
    <location>
        <begin position="1"/>
        <end position="20"/>
    </location>
</feature>
<evidence type="ECO:0000259" key="9">
    <source>
        <dbReference type="PROSITE" id="PS51935"/>
    </source>
</evidence>
<dbReference type="EMBL" id="LQYG01000032">
    <property type="protein sequence ID" value="KYC64161.1"/>
    <property type="molecule type" value="Genomic_DNA"/>
</dbReference>
<dbReference type="Gene3D" id="3.90.1720.10">
    <property type="entry name" value="endopeptidase domain like (from Nostoc punctiforme)"/>
    <property type="match status" value="1"/>
</dbReference>
<reference evidence="10 11" key="1">
    <citation type="submission" date="2016-01" db="EMBL/GenBank/DDBJ databases">
        <title>Genome Sequences of Twelve Sporeforming Bacillus Species Isolated from Foods.</title>
        <authorList>
            <person name="Berendsen E.M."/>
            <person name="Wells-Bennik M.H."/>
            <person name="Krawcyk A.O."/>
            <person name="De Jong A."/>
            <person name="Holsappel S."/>
            <person name="Eijlander R.T."/>
            <person name="Kuipers O.P."/>
        </authorList>
    </citation>
    <scope>NUCLEOTIDE SEQUENCE [LARGE SCALE GENOMIC DNA]</scope>
    <source>
        <strain evidence="10 11">B4098</strain>
    </source>
</reference>
<dbReference type="SUPFAM" id="SSF54001">
    <property type="entry name" value="Cysteine proteinases"/>
    <property type="match status" value="1"/>
</dbReference>
<comment type="similarity">
    <text evidence="1">Belongs to the peptidase C40 family.</text>
</comment>
<name>A0A150K498_HEYCO</name>
<dbReference type="Proteomes" id="UP000075288">
    <property type="component" value="Unassembled WGS sequence"/>
</dbReference>
<feature type="chain" id="PRO_5039256110" description="NlpC/P60 domain-containing protein" evidence="8">
    <location>
        <begin position="21"/>
        <end position="457"/>
    </location>
</feature>
<evidence type="ECO:0000256" key="1">
    <source>
        <dbReference type="ARBA" id="ARBA00007074"/>
    </source>
</evidence>
<comment type="caution">
    <text evidence="10">The sequence shown here is derived from an EMBL/GenBank/DDBJ whole genome shotgun (WGS) entry which is preliminary data.</text>
</comment>
<dbReference type="GO" id="GO:0008234">
    <property type="term" value="F:cysteine-type peptidase activity"/>
    <property type="evidence" value="ECO:0007669"/>
    <property type="project" value="UniProtKB-KW"/>
</dbReference>